<evidence type="ECO:0000256" key="3">
    <source>
        <dbReference type="ARBA" id="ARBA00022692"/>
    </source>
</evidence>
<dbReference type="Proteomes" id="UP000093000">
    <property type="component" value="Unassembled WGS sequence"/>
</dbReference>
<dbReference type="CDD" id="cd20069">
    <property type="entry name" value="5TM_Oxa1-like"/>
    <property type="match status" value="1"/>
</dbReference>
<evidence type="ECO:0000256" key="7">
    <source>
        <dbReference type="SAM" id="Phobius"/>
    </source>
</evidence>
<evidence type="ECO:0000259" key="8">
    <source>
        <dbReference type="Pfam" id="PF02096"/>
    </source>
</evidence>
<feature type="transmembrane region" description="Helical" evidence="7">
    <location>
        <begin position="167"/>
        <end position="185"/>
    </location>
</feature>
<keyword evidence="3 6" id="KW-0812">Transmembrane</keyword>
<dbReference type="EMBL" id="LUGH01000253">
    <property type="protein sequence ID" value="OBZ87012.1"/>
    <property type="molecule type" value="Genomic_DNA"/>
</dbReference>
<dbReference type="FunCoup" id="A0A1C7ND01">
    <property type="interactions" value="48"/>
</dbReference>
<name>A0A1C7ND01_9FUNG</name>
<dbReference type="InParanoid" id="A0A1C7ND01"/>
<keyword evidence="5 7" id="KW-0472">Membrane</keyword>
<evidence type="ECO:0000256" key="1">
    <source>
        <dbReference type="ARBA" id="ARBA00004141"/>
    </source>
</evidence>
<comment type="caution">
    <text evidence="9">The sequence shown here is derived from an EMBL/GenBank/DDBJ whole genome shotgun (WGS) entry which is preliminary data.</text>
</comment>
<evidence type="ECO:0000256" key="4">
    <source>
        <dbReference type="ARBA" id="ARBA00022989"/>
    </source>
</evidence>
<dbReference type="InterPro" id="IPR028055">
    <property type="entry name" value="YidC/Oxa/ALB_C"/>
</dbReference>
<accession>A0A1C7ND01</accession>
<dbReference type="Pfam" id="PF02096">
    <property type="entry name" value="60KD_IMP"/>
    <property type="match status" value="1"/>
</dbReference>
<gene>
    <name evidence="9" type="primary">COX18</name>
    <name evidence="9" type="ORF">A0J61_04936</name>
</gene>
<keyword evidence="10" id="KW-1185">Reference proteome</keyword>
<dbReference type="PANTHER" id="PTHR12428">
    <property type="entry name" value="OXA1"/>
    <property type="match status" value="1"/>
</dbReference>
<feature type="transmembrane region" description="Helical" evidence="7">
    <location>
        <begin position="225"/>
        <end position="245"/>
    </location>
</feature>
<protein>
    <submittedName>
        <fullName evidence="9">Mitochondrial inner membrane protein COX18</fullName>
    </submittedName>
</protein>
<proteinExistence type="inferred from homology"/>
<dbReference type="GO" id="GO:0033617">
    <property type="term" value="P:mitochondrial respiratory chain complex IV assembly"/>
    <property type="evidence" value="ECO:0007669"/>
    <property type="project" value="TreeGrafter"/>
</dbReference>
<feature type="transmembrane region" description="Helical" evidence="7">
    <location>
        <begin position="266"/>
        <end position="284"/>
    </location>
</feature>
<comment type="subcellular location">
    <subcellularLocation>
        <location evidence="1 6">Membrane</location>
        <topology evidence="1 6">Multi-pass membrane protein</topology>
    </subcellularLocation>
</comment>
<evidence type="ECO:0000256" key="5">
    <source>
        <dbReference type="ARBA" id="ARBA00023136"/>
    </source>
</evidence>
<evidence type="ECO:0000256" key="6">
    <source>
        <dbReference type="RuleBase" id="RU003945"/>
    </source>
</evidence>
<reference evidence="9" key="1">
    <citation type="submission" date="2016-03" db="EMBL/GenBank/DDBJ databases">
        <title>Choanephora cucurbitarum.</title>
        <authorList>
            <person name="Min B."/>
            <person name="Park H."/>
            <person name="Park J.-H."/>
            <person name="Shin H.-D."/>
            <person name="Choi I.-G."/>
        </authorList>
    </citation>
    <scope>NUCLEOTIDE SEQUENCE [LARGE SCALE GENOMIC DNA]</scope>
    <source>
        <strain evidence="9">KUS-F28377</strain>
    </source>
</reference>
<dbReference type="PANTHER" id="PTHR12428:SF65">
    <property type="entry name" value="CYTOCHROME C OXIDASE ASSEMBLY PROTEIN COX18, MITOCHONDRIAL"/>
    <property type="match status" value="1"/>
</dbReference>
<dbReference type="GO" id="GO:0005743">
    <property type="term" value="C:mitochondrial inner membrane"/>
    <property type="evidence" value="ECO:0007669"/>
    <property type="project" value="TreeGrafter"/>
</dbReference>
<dbReference type="InterPro" id="IPR001708">
    <property type="entry name" value="YidC/ALB3/OXA1/COX18"/>
</dbReference>
<dbReference type="GO" id="GO:0032977">
    <property type="term" value="F:membrane insertase activity"/>
    <property type="evidence" value="ECO:0007669"/>
    <property type="project" value="InterPro"/>
</dbReference>
<evidence type="ECO:0000313" key="10">
    <source>
        <dbReference type="Proteomes" id="UP000093000"/>
    </source>
</evidence>
<dbReference type="AlphaFoldDB" id="A0A1C7ND01"/>
<dbReference type="OrthoDB" id="2148490at2759"/>
<dbReference type="STRING" id="101091.A0A1C7ND01"/>
<dbReference type="GO" id="GO:0032979">
    <property type="term" value="P:protein insertion into mitochondrial inner membrane from matrix"/>
    <property type="evidence" value="ECO:0007669"/>
    <property type="project" value="TreeGrafter"/>
</dbReference>
<sequence length="319" mass="35982">MWCIRSRPTAIRKQIVPILQRSSTQLNPSSHSDPPTSWPLSSSLIATTAIDPNSLDASLPAVLATNESILQAIHTSLPWWATIVSSTILLRSCLTLPIAIYQQKSIGTMIQLAPMVQSWGETLKQELGKRSKHQGWSYPEYQAQLQKQYRYKVNTIYAHYGCPRWKLLLLPYVQMPLFICMSLTLRHMTAMPLPYWGQTASEPVAGLSEEGLAWFTDLTLTDPTLTLPVLIGVGNLLNVEMNAWYARKTQTFKQKVMTNIMRAVSIAFVPIAAHTPMSIGLYWFSSAWYSVIQNVSFRVPAVRKALGMPLFDKLKKEQE</sequence>
<evidence type="ECO:0000313" key="9">
    <source>
        <dbReference type="EMBL" id="OBZ87012.1"/>
    </source>
</evidence>
<keyword evidence="4 7" id="KW-1133">Transmembrane helix</keyword>
<evidence type="ECO:0000256" key="2">
    <source>
        <dbReference type="ARBA" id="ARBA00009877"/>
    </source>
</evidence>
<feature type="domain" description="Membrane insertase YidC/Oxa/ALB C-terminal" evidence="8">
    <location>
        <begin position="79"/>
        <end position="295"/>
    </location>
</feature>
<organism evidence="9 10">
    <name type="scientific">Choanephora cucurbitarum</name>
    <dbReference type="NCBI Taxonomy" id="101091"/>
    <lineage>
        <taxon>Eukaryota</taxon>
        <taxon>Fungi</taxon>
        <taxon>Fungi incertae sedis</taxon>
        <taxon>Mucoromycota</taxon>
        <taxon>Mucoromycotina</taxon>
        <taxon>Mucoromycetes</taxon>
        <taxon>Mucorales</taxon>
        <taxon>Mucorineae</taxon>
        <taxon>Choanephoraceae</taxon>
        <taxon>Choanephoroideae</taxon>
        <taxon>Choanephora</taxon>
    </lineage>
</organism>
<comment type="similarity">
    <text evidence="2 6">Belongs to the OXA1/ALB3/YidC family.</text>
</comment>